<name>A0ABN7KJJ4_9BURK</name>
<keyword evidence="2" id="KW-1185">Reference proteome</keyword>
<gene>
    <name evidence="1" type="ORF">R69888_00507</name>
</gene>
<protein>
    <submittedName>
        <fullName evidence="1">Uncharacterized protein</fullName>
    </submittedName>
</protein>
<dbReference type="Proteomes" id="UP000672526">
    <property type="component" value="Unassembled WGS sequence"/>
</dbReference>
<accession>A0ABN7KJJ4</accession>
<evidence type="ECO:0000313" key="2">
    <source>
        <dbReference type="Proteomes" id="UP000672526"/>
    </source>
</evidence>
<dbReference type="EMBL" id="CAJNBK010000001">
    <property type="protein sequence ID" value="CAE6696777.1"/>
    <property type="molecule type" value="Genomic_DNA"/>
</dbReference>
<reference evidence="1 2" key="1">
    <citation type="submission" date="2021-02" db="EMBL/GenBank/DDBJ databases">
        <authorList>
            <person name="Vanwijnsberghe S."/>
        </authorList>
    </citation>
    <scope>NUCLEOTIDE SEQUENCE [LARGE SCALE GENOMIC DNA]</scope>
    <source>
        <strain evidence="1 2">LMG 31837</strain>
    </source>
</reference>
<organism evidence="1 2">
    <name type="scientific">Paraburkholderia haematera</name>
    <dbReference type="NCBI Taxonomy" id="2793077"/>
    <lineage>
        <taxon>Bacteria</taxon>
        <taxon>Pseudomonadati</taxon>
        <taxon>Pseudomonadota</taxon>
        <taxon>Betaproteobacteria</taxon>
        <taxon>Burkholderiales</taxon>
        <taxon>Burkholderiaceae</taxon>
        <taxon>Paraburkholderia</taxon>
    </lineage>
</organism>
<proteinExistence type="predicted"/>
<evidence type="ECO:0000313" key="1">
    <source>
        <dbReference type="EMBL" id="CAE6696777.1"/>
    </source>
</evidence>
<sequence>MNDVFHMSVPVDEILVGKMGLFNKVEAPSTV</sequence>
<comment type="caution">
    <text evidence="1">The sequence shown here is derived from an EMBL/GenBank/DDBJ whole genome shotgun (WGS) entry which is preliminary data.</text>
</comment>